<dbReference type="GO" id="GO:0016740">
    <property type="term" value="F:transferase activity"/>
    <property type="evidence" value="ECO:0007669"/>
    <property type="project" value="UniProtKB-KW"/>
</dbReference>
<name>A0A845KZ60_9FIRM</name>
<dbReference type="InterPro" id="IPR047175">
    <property type="entry name" value="CotS-like"/>
</dbReference>
<proteinExistence type="predicted"/>
<reference evidence="3 4" key="1">
    <citation type="submission" date="2020-01" db="EMBL/GenBank/DDBJ databases">
        <title>Whole-genome sequence of Heliobacterium undosum DSM 13378.</title>
        <authorList>
            <person name="Kyndt J.A."/>
            <person name="Meyer T.E."/>
        </authorList>
    </citation>
    <scope>NUCLEOTIDE SEQUENCE [LARGE SCALE GENOMIC DNA]</scope>
    <source>
        <strain evidence="3 4">DSM 13378</strain>
    </source>
</reference>
<protein>
    <submittedName>
        <fullName evidence="3">Phosphotransferase</fullName>
    </submittedName>
</protein>
<dbReference type="AlphaFoldDB" id="A0A845KZ60"/>
<dbReference type="Gene3D" id="3.30.200.20">
    <property type="entry name" value="Phosphorylase Kinase, domain 1"/>
    <property type="match status" value="1"/>
</dbReference>
<evidence type="ECO:0000256" key="1">
    <source>
        <dbReference type="SAM" id="MobiDB-lite"/>
    </source>
</evidence>
<gene>
    <name evidence="3" type="ORF">GTO91_01545</name>
</gene>
<dbReference type="Pfam" id="PF01636">
    <property type="entry name" value="APH"/>
    <property type="match status" value="1"/>
</dbReference>
<dbReference type="RefSeq" id="WP_161253782.1">
    <property type="nucleotide sequence ID" value="NZ_WXEY01000001.1"/>
</dbReference>
<dbReference type="Proteomes" id="UP000463470">
    <property type="component" value="Unassembled WGS sequence"/>
</dbReference>
<keyword evidence="3" id="KW-0808">Transferase</keyword>
<keyword evidence="4" id="KW-1185">Reference proteome</keyword>
<dbReference type="InterPro" id="IPR011009">
    <property type="entry name" value="Kinase-like_dom_sf"/>
</dbReference>
<dbReference type="PANTHER" id="PTHR39179:SF3">
    <property type="entry name" value="COTS-RELATED PROTEIN"/>
    <property type="match status" value="1"/>
</dbReference>
<dbReference type="OrthoDB" id="9771902at2"/>
<dbReference type="PANTHER" id="PTHR39179">
    <property type="entry name" value="SPORE COAT PROTEIN I"/>
    <property type="match status" value="1"/>
</dbReference>
<dbReference type="SUPFAM" id="SSF56112">
    <property type="entry name" value="Protein kinase-like (PK-like)"/>
    <property type="match status" value="1"/>
</dbReference>
<organism evidence="3 4">
    <name type="scientific">Heliomicrobium undosum</name>
    <dbReference type="NCBI Taxonomy" id="121734"/>
    <lineage>
        <taxon>Bacteria</taxon>
        <taxon>Bacillati</taxon>
        <taxon>Bacillota</taxon>
        <taxon>Clostridia</taxon>
        <taxon>Eubacteriales</taxon>
        <taxon>Heliobacteriaceae</taxon>
        <taxon>Heliomicrobium</taxon>
    </lineage>
</organism>
<evidence type="ECO:0000259" key="2">
    <source>
        <dbReference type="Pfam" id="PF01636"/>
    </source>
</evidence>
<accession>A0A845KZ60</accession>
<dbReference type="InterPro" id="IPR002575">
    <property type="entry name" value="Aminoglycoside_PTrfase"/>
</dbReference>
<evidence type="ECO:0000313" key="3">
    <source>
        <dbReference type="EMBL" id="MZP28406.1"/>
    </source>
</evidence>
<dbReference type="Gene3D" id="3.90.1200.10">
    <property type="match status" value="1"/>
</dbReference>
<feature type="region of interest" description="Disordered" evidence="1">
    <location>
        <begin position="17"/>
        <end position="56"/>
    </location>
</feature>
<comment type="caution">
    <text evidence="3">The sequence shown here is derived from an EMBL/GenBank/DDBJ whole genome shotgun (WGS) entry which is preliminary data.</text>
</comment>
<feature type="domain" description="Aminoglycoside phosphotransferase" evidence="2">
    <location>
        <begin position="214"/>
        <end position="431"/>
    </location>
</feature>
<evidence type="ECO:0000313" key="4">
    <source>
        <dbReference type="Proteomes" id="UP000463470"/>
    </source>
</evidence>
<dbReference type="GO" id="GO:0042601">
    <property type="term" value="C:endospore-forming forespore"/>
    <property type="evidence" value="ECO:0007669"/>
    <property type="project" value="TreeGrafter"/>
</dbReference>
<sequence length="529" mass="59023">MLVVDRYVGVDPRFQSNARKARTRRSERRSPERAGTLADQRDDIPDLENPLFDDSQPIEGTVLTANPVGYGNPLPPLDLEPLEEIFPDTPLPPFVWEQGLAEAEPSTVRIGGEKEAATALAGDAALTEDVFENEVITGDEAVAGKSMPAEGEASLGNAMTVGNDAFSRNEPALSGNASLAPDLRAERETLVDLLAEYDLTLRSLHRQGGRLLAETDRGPLRVEFLEGEKALQRGRNITAALKHLREKGFTQCPEPRVSKYGERVIPWGDRAYYLYNKLPGRSAKLDASRDLQEAGRSLALLHRGGRGFQPVEPSVAAPLDIPGQFAWGRQVAADWLAMVGRQRFFSDSDHLLRENLPKLTERGEKGFAWMEAAYQEKRKQTEQEGALCHGDYGAASLLKTQRTFWVDRFNHCRCDIAVTELAQFISNIVRSSRDGWKEAIYVVEGYESVEKLTEADWRILLGCLIIPFDLFEHLEGKIRTEPANTIELIPDRKLQDQGFRRTRRTIETCNRAYAAAYRLAAQAELALPI</sequence>
<dbReference type="EMBL" id="WXEY01000001">
    <property type="protein sequence ID" value="MZP28406.1"/>
    <property type="molecule type" value="Genomic_DNA"/>
</dbReference>